<dbReference type="Pfam" id="PF02368">
    <property type="entry name" value="Big_2"/>
    <property type="match status" value="1"/>
</dbReference>
<dbReference type="EMBL" id="JAVLAM010000005">
    <property type="protein sequence ID" value="MDT7015328.1"/>
    <property type="molecule type" value="Genomic_DNA"/>
</dbReference>
<dbReference type="SMART" id="SM00635">
    <property type="entry name" value="BID_2"/>
    <property type="match status" value="1"/>
</dbReference>
<dbReference type="Gene3D" id="2.60.40.1080">
    <property type="match status" value="1"/>
</dbReference>
<gene>
    <name evidence="2" type="ORF">RI532_13180</name>
</gene>
<evidence type="ECO:0000313" key="2">
    <source>
        <dbReference type="EMBL" id="MDT7015328.1"/>
    </source>
</evidence>
<proteinExistence type="predicted"/>
<dbReference type="InterPro" id="IPR003343">
    <property type="entry name" value="Big_2"/>
</dbReference>
<accession>A0AAW8WAC4</accession>
<dbReference type="AlphaFoldDB" id="A0AAW8WAC4"/>
<dbReference type="RefSeq" id="WP_304125724.1">
    <property type="nucleotide sequence ID" value="NZ_CAJLCK010000034.1"/>
</dbReference>
<evidence type="ECO:0000259" key="1">
    <source>
        <dbReference type="SMART" id="SM00635"/>
    </source>
</evidence>
<feature type="domain" description="BIG2" evidence="1">
    <location>
        <begin position="61"/>
        <end position="137"/>
    </location>
</feature>
<dbReference type="Proteomes" id="UP001254075">
    <property type="component" value="Unassembled WGS sequence"/>
</dbReference>
<protein>
    <submittedName>
        <fullName evidence="2">Ig-like domain-containing protein</fullName>
    </submittedName>
</protein>
<sequence>MKLNVYQGETLVGSGPEPVHVDLAAKDYPAGTFTGEREEDNGTKSKRFSFPAVTVKPVIVPVTGVTLSQATATGDIGRTVELTATVAPENATDKTVTWSTSDKAIATVDAGTVTFVAAGTATITATVGGQSATTKVTVKVPAEEPAE</sequence>
<reference evidence="2" key="1">
    <citation type="submission" date="2023-08" db="EMBL/GenBank/DDBJ databases">
        <authorList>
            <person name="Page C.A."/>
            <person name="Perez-Diaz I.M."/>
        </authorList>
    </citation>
    <scope>NUCLEOTIDE SEQUENCE</scope>
    <source>
        <strain evidence="2">3.8.38</strain>
    </source>
</reference>
<evidence type="ECO:0000313" key="3">
    <source>
        <dbReference type="Proteomes" id="UP001254075"/>
    </source>
</evidence>
<organism evidence="2 3">
    <name type="scientific">Levilactobacillus namurensis</name>
    <dbReference type="NCBI Taxonomy" id="380393"/>
    <lineage>
        <taxon>Bacteria</taxon>
        <taxon>Bacillati</taxon>
        <taxon>Bacillota</taxon>
        <taxon>Bacilli</taxon>
        <taxon>Lactobacillales</taxon>
        <taxon>Lactobacillaceae</taxon>
        <taxon>Levilactobacillus</taxon>
    </lineage>
</organism>
<name>A0AAW8WAC4_9LACO</name>
<comment type="caution">
    <text evidence="2">The sequence shown here is derived from an EMBL/GenBank/DDBJ whole genome shotgun (WGS) entry which is preliminary data.</text>
</comment>
<dbReference type="InterPro" id="IPR008964">
    <property type="entry name" value="Invasin/intimin_cell_adhesion"/>
</dbReference>
<dbReference type="SUPFAM" id="SSF49373">
    <property type="entry name" value="Invasin/intimin cell-adhesion fragments"/>
    <property type="match status" value="1"/>
</dbReference>